<organism evidence="1">
    <name type="scientific">Arundo donax</name>
    <name type="common">Giant reed</name>
    <name type="synonym">Donax arundinaceus</name>
    <dbReference type="NCBI Taxonomy" id="35708"/>
    <lineage>
        <taxon>Eukaryota</taxon>
        <taxon>Viridiplantae</taxon>
        <taxon>Streptophyta</taxon>
        <taxon>Embryophyta</taxon>
        <taxon>Tracheophyta</taxon>
        <taxon>Spermatophyta</taxon>
        <taxon>Magnoliopsida</taxon>
        <taxon>Liliopsida</taxon>
        <taxon>Poales</taxon>
        <taxon>Poaceae</taxon>
        <taxon>PACMAD clade</taxon>
        <taxon>Arundinoideae</taxon>
        <taxon>Arundineae</taxon>
        <taxon>Arundo</taxon>
    </lineage>
</organism>
<reference evidence="1" key="1">
    <citation type="submission" date="2014-09" db="EMBL/GenBank/DDBJ databases">
        <authorList>
            <person name="Magalhaes I.L.F."/>
            <person name="Oliveira U."/>
            <person name="Santos F.R."/>
            <person name="Vidigal T.H.D.A."/>
            <person name="Brescovit A.D."/>
            <person name="Santos A.J."/>
        </authorList>
    </citation>
    <scope>NUCLEOTIDE SEQUENCE</scope>
    <source>
        <tissue evidence="1">Shoot tissue taken approximately 20 cm above the soil surface</tissue>
    </source>
</reference>
<sequence length="149" mass="16989">MNSIISCCINSWKEYERPFGLLILFRFSTTRRGLRIRPASENTRISFWCLSLLISTCGSIRLLRLMHLNRKTNEAESVQDPTQLPFKKILSILVIFSVEISSSLFIPQEMKLSIKGCTTLELTIAVTARFFTSPQFSPSGVDIKHSFPQ</sequence>
<dbReference type="EMBL" id="GBRH01222974">
    <property type="protein sequence ID" value="JAD74921.1"/>
    <property type="molecule type" value="Transcribed_RNA"/>
</dbReference>
<accession>A0A0A9CH55</accession>
<proteinExistence type="predicted"/>
<protein>
    <submittedName>
        <fullName evidence="1">Uncharacterized protein</fullName>
    </submittedName>
</protein>
<name>A0A0A9CH55_ARUDO</name>
<reference evidence="1" key="2">
    <citation type="journal article" date="2015" name="Data Brief">
        <title>Shoot transcriptome of the giant reed, Arundo donax.</title>
        <authorList>
            <person name="Barrero R.A."/>
            <person name="Guerrero F.D."/>
            <person name="Moolhuijzen P."/>
            <person name="Goolsby J.A."/>
            <person name="Tidwell J."/>
            <person name="Bellgard S.E."/>
            <person name="Bellgard M.I."/>
        </authorList>
    </citation>
    <scope>NUCLEOTIDE SEQUENCE</scope>
    <source>
        <tissue evidence="1">Shoot tissue taken approximately 20 cm above the soil surface</tissue>
    </source>
</reference>
<evidence type="ECO:0000313" key="1">
    <source>
        <dbReference type="EMBL" id="JAD74921.1"/>
    </source>
</evidence>
<dbReference type="AlphaFoldDB" id="A0A0A9CH55"/>